<dbReference type="Proteomes" id="UP000091956">
    <property type="component" value="Unassembled WGS sequence"/>
</dbReference>
<dbReference type="GeneID" id="28844060"/>
<dbReference type="EMBL" id="KV460302">
    <property type="protein sequence ID" value="OBT91345.1"/>
    <property type="molecule type" value="Genomic_DNA"/>
</dbReference>
<evidence type="ECO:0000256" key="1">
    <source>
        <dbReference type="SAM" id="Coils"/>
    </source>
</evidence>
<organism evidence="3 4">
    <name type="scientific">Pseudogymnoascus verrucosus</name>
    <dbReference type="NCBI Taxonomy" id="342668"/>
    <lineage>
        <taxon>Eukaryota</taxon>
        <taxon>Fungi</taxon>
        <taxon>Dikarya</taxon>
        <taxon>Ascomycota</taxon>
        <taxon>Pezizomycotina</taxon>
        <taxon>Leotiomycetes</taxon>
        <taxon>Thelebolales</taxon>
        <taxon>Thelebolaceae</taxon>
        <taxon>Pseudogymnoascus</taxon>
    </lineage>
</organism>
<feature type="coiled-coil region" evidence="1">
    <location>
        <begin position="686"/>
        <end position="757"/>
    </location>
</feature>
<name>A0A1B8G685_9PEZI</name>
<evidence type="ECO:0000313" key="4">
    <source>
        <dbReference type="Proteomes" id="UP000091956"/>
    </source>
</evidence>
<reference evidence="4" key="2">
    <citation type="journal article" date="2018" name="Nat. Commun.">
        <title>Extreme sensitivity to ultraviolet light in the fungal pathogen causing white-nose syndrome of bats.</title>
        <authorList>
            <person name="Palmer J.M."/>
            <person name="Drees K.P."/>
            <person name="Foster J.T."/>
            <person name="Lindner D.L."/>
        </authorList>
    </citation>
    <scope>NUCLEOTIDE SEQUENCE [LARGE SCALE GENOMIC DNA]</scope>
    <source>
        <strain evidence="4">UAMH 10579</strain>
    </source>
</reference>
<evidence type="ECO:0000313" key="3">
    <source>
        <dbReference type="EMBL" id="OBT91345.1"/>
    </source>
</evidence>
<keyword evidence="1" id="KW-0175">Coiled coil</keyword>
<proteinExistence type="predicted"/>
<sequence length="1103" mass="120767">MEPFRVHLERVTRVTYPGNQDGFGRGIEMALVKRERKRHIIDQVDRLRELQEIDGEYGDEEAKADCTAVWDEMSRLTTEAFALEHEADDAANENSANAKRLGVSVEILKEAQQKTNRELLEARVDSRVAKSDSEWAKAKLDAAEGVIKQLRDERGKEKAEMDATRKEKERLQIELDAMRKEREKGEADLDAMRKERDKEKAEMDALRDERESLNAMRKEKERLEADLDAMRKEFQDEKNKYTVDLDALKQSDAAALNAARDATSRDAATISTLRKKIAEDGLRMATERLQAHTSAQDSATRIAVVEAEAKTAVDGLRTANAGLVGENRRLLLQVGRFMQEKTASGLRVTDLADQVATLNQEKVVIMAAQENLVRDNTRKGALVEHLQGDILSGYNAIKEKTLAIAKLEADVSNAAKTQDVLAKITTAIEAANSGYIVRLEHENTALRQNSVVAGKVEEANQSLRGQITQMTVRAEKAEALYDAQKNEHSVKIASLEKSHAIAESLGKLNSIANTSTSRLSTIENAVTMQSEQIKRGMADTQRRLSKIGIAADLNGNRIGDTVFELDLLSKSVAEMAGVAMKSDGFSAILSAFGDRVDLTKDMLETTIEKAQRAIIEEASTARLEAHSNRARIISEIDSSMRAVQSKVDDTVTNSRNGIRELLWDLRRDSVMSSIFEMSIKRISDCLAQMDEKVQRLQKSVDGSEDSRMETILTVIGDSATKGEVTKAVANEFKRAAADERERVRKAQQEEEEEAERRRKARVSAIFSFLVHFIVVIHEHEPSSAPGIIYDDESAARWAISLLADCELPLAAHRRVSITERNRSVVDMPPAVSFVIPAMSFGDTPMATSSAEISDTTGTGGPINSRHAAGSKHRELDADIPMTKARLPTPVHTSVIEPNATEASATETSPVVPSVSGNSPLYIATNVSGHSPVMPPANPVGPIASTSATPAGPVPVATSAGPSAVPVPSRIEAPPGVAVGSLDFRFLVSSTLGNGVFTSHVHEETLGTITAAIIPLRDRKKWWRPNPLAVRCVFHRVNRRRNRPDNAHEAGNWCCGGCIEEGTPCIMYGADGIPTILPLAPRLRSVNALPATAGFFLLEPIVIG</sequence>
<feature type="region of interest" description="Disordered" evidence="2">
    <location>
        <begin position="181"/>
        <end position="207"/>
    </location>
</feature>
<protein>
    <submittedName>
        <fullName evidence="3">Uncharacterized protein</fullName>
    </submittedName>
</protein>
<dbReference type="RefSeq" id="XP_018125078.1">
    <property type="nucleotide sequence ID" value="XM_018280067.2"/>
</dbReference>
<dbReference type="AlphaFoldDB" id="A0A1B8G685"/>
<keyword evidence="4" id="KW-1185">Reference proteome</keyword>
<dbReference type="STRING" id="342668.A0A1B8G685"/>
<gene>
    <name evidence="3" type="ORF">VE01_10674</name>
</gene>
<accession>A0A1B8G685</accession>
<reference evidence="3 4" key="1">
    <citation type="submission" date="2016-03" db="EMBL/GenBank/DDBJ databases">
        <title>Comparative genomics of Pseudogymnoascus destructans, the fungus causing white-nose syndrome of bats.</title>
        <authorList>
            <person name="Palmer J.M."/>
            <person name="Drees K.P."/>
            <person name="Foster J.T."/>
            <person name="Lindner D.L."/>
        </authorList>
    </citation>
    <scope>NUCLEOTIDE SEQUENCE [LARGE SCALE GENOMIC DNA]</scope>
    <source>
        <strain evidence="3 4">UAMH 10579</strain>
    </source>
</reference>
<evidence type="ECO:0000256" key="2">
    <source>
        <dbReference type="SAM" id="MobiDB-lite"/>
    </source>
</evidence>
<feature type="region of interest" description="Disordered" evidence="2">
    <location>
        <begin position="848"/>
        <end position="867"/>
    </location>
</feature>